<dbReference type="Proteomes" id="UP000885750">
    <property type="component" value="Unassembled WGS sequence"/>
</dbReference>
<proteinExistence type="predicted"/>
<dbReference type="Pfam" id="PF13439">
    <property type="entry name" value="Glyco_transf_4"/>
    <property type="match status" value="1"/>
</dbReference>
<accession>A0A7V2T4G6</accession>
<evidence type="ECO:0000256" key="1">
    <source>
        <dbReference type="SAM" id="Coils"/>
    </source>
</evidence>
<evidence type="ECO:0000259" key="3">
    <source>
        <dbReference type="Pfam" id="PF13439"/>
    </source>
</evidence>
<comment type="caution">
    <text evidence="4">The sequence shown here is derived from an EMBL/GenBank/DDBJ whole genome shotgun (WGS) entry which is preliminary data.</text>
</comment>
<keyword evidence="1" id="KW-0175">Coiled coil</keyword>
<reference evidence="4" key="1">
    <citation type="journal article" date="2020" name="mSystems">
        <title>Genome- and Community-Level Interaction Insights into Carbon Utilization and Element Cycling Functions of Hydrothermarchaeota in Hydrothermal Sediment.</title>
        <authorList>
            <person name="Zhou Z."/>
            <person name="Liu Y."/>
            <person name="Xu W."/>
            <person name="Pan J."/>
            <person name="Luo Z.H."/>
            <person name="Li M."/>
        </authorList>
    </citation>
    <scope>NUCLEOTIDE SEQUENCE [LARGE SCALE GENOMIC DNA]</scope>
    <source>
        <strain evidence="4">HyVt-493</strain>
    </source>
</reference>
<dbReference type="InterPro" id="IPR028098">
    <property type="entry name" value="Glyco_trans_4-like_N"/>
</dbReference>
<evidence type="ECO:0000313" key="4">
    <source>
        <dbReference type="EMBL" id="HFC93393.1"/>
    </source>
</evidence>
<gene>
    <name evidence="4" type="ORF">ENJ51_11345</name>
</gene>
<dbReference type="GO" id="GO:1901135">
    <property type="term" value="P:carbohydrate derivative metabolic process"/>
    <property type="evidence" value="ECO:0007669"/>
    <property type="project" value="UniProtKB-ARBA"/>
</dbReference>
<evidence type="ECO:0000259" key="2">
    <source>
        <dbReference type="Pfam" id="PF00534"/>
    </source>
</evidence>
<dbReference type="PANTHER" id="PTHR12526:SF630">
    <property type="entry name" value="GLYCOSYLTRANSFERASE"/>
    <property type="match status" value="1"/>
</dbReference>
<dbReference type="Pfam" id="PF00534">
    <property type="entry name" value="Glycos_transf_1"/>
    <property type="match status" value="1"/>
</dbReference>
<dbReference type="EMBL" id="DRMS01000426">
    <property type="protein sequence ID" value="HFC93393.1"/>
    <property type="molecule type" value="Genomic_DNA"/>
</dbReference>
<organism evidence="4">
    <name type="scientific">Leucothrix mucor</name>
    <dbReference type="NCBI Taxonomy" id="45248"/>
    <lineage>
        <taxon>Bacteria</taxon>
        <taxon>Pseudomonadati</taxon>
        <taxon>Pseudomonadota</taxon>
        <taxon>Gammaproteobacteria</taxon>
        <taxon>Thiotrichales</taxon>
        <taxon>Thiotrichaceae</taxon>
        <taxon>Leucothrix</taxon>
    </lineage>
</organism>
<protein>
    <submittedName>
        <fullName evidence="4">Glycosyltransferase</fullName>
    </submittedName>
</protein>
<dbReference type="GO" id="GO:0016757">
    <property type="term" value="F:glycosyltransferase activity"/>
    <property type="evidence" value="ECO:0007669"/>
    <property type="project" value="InterPro"/>
</dbReference>
<name>A0A7V2T4G6_LEUMU</name>
<feature type="domain" description="Glycosyl transferase family 1" evidence="2">
    <location>
        <begin position="182"/>
        <end position="349"/>
    </location>
</feature>
<dbReference type="InterPro" id="IPR001296">
    <property type="entry name" value="Glyco_trans_1"/>
</dbReference>
<dbReference type="PANTHER" id="PTHR12526">
    <property type="entry name" value="GLYCOSYLTRANSFERASE"/>
    <property type="match status" value="1"/>
</dbReference>
<feature type="domain" description="Glycosyltransferase subfamily 4-like N-terminal" evidence="3">
    <location>
        <begin position="14"/>
        <end position="174"/>
    </location>
</feature>
<dbReference type="AlphaFoldDB" id="A0A7V2T4G6"/>
<feature type="coiled-coil region" evidence="1">
    <location>
        <begin position="357"/>
        <end position="384"/>
    </location>
</feature>
<sequence>MIKIAHISTGLETGGAEVQLFRLLDAFNKSKFELMLIGLDRDTYLGDRIRALGIPVYALNIKKKPVAIVQAYQLLKAFNPDVIHGTMYEGGVVGSVLRRFLPNKPPVIWTVHEGLENYRQESYRKQLQLRLWGLMSKMPECLMYVSQLNRDQHLDWGFNNNKALVLPNGVDTQRFYPNRRARKKIRNSLGIPQDSFVIGITARFHPVKNHTGFINAAALLTKAHPNTHFIMVGTNIDADNKELTDLIAKHSLQKNVHLLGNREDIPDIVNAYDVAALTSFGEAFPLTLGEAMASSVPCVATNVGDNAHIIKATGRVVAVNDDVAMTAAWQELLEMNKKEFKQLGKAALKRVMDNFTLKSQVHQHEELYETLHQLNQKIVDYSESEQTL</sequence>
<dbReference type="SUPFAM" id="SSF53756">
    <property type="entry name" value="UDP-Glycosyltransferase/glycogen phosphorylase"/>
    <property type="match status" value="1"/>
</dbReference>
<dbReference type="Gene3D" id="3.40.50.2000">
    <property type="entry name" value="Glycogen Phosphorylase B"/>
    <property type="match status" value="2"/>
</dbReference>